<gene>
    <name evidence="2" type="ORF">GCM10007923_54220</name>
</gene>
<evidence type="ECO:0000256" key="1">
    <source>
        <dbReference type="SAM" id="MobiDB-lite"/>
    </source>
</evidence>
<dbReference type="EMBL" id="BSOP01000048">
    <property type="protein sequence ID" value="GLR54205.1"/>
    <property type="molecule type" value="Genomic_DNA"/>
</dbReference>
<reference evidence="3" key="1">
    <citation type="journal article" date="2019" name="Int. J. Syst. Evol. Microbiol.">
        <title>The Global Catalogue of Microorganisms (GCM) 10K type strain sequencing project: providing services to taxonomists for standard genome sequencing and annotation.</title>
        <authorList>
            <consortium name="The Broad Institute Genomics Platform"/>
            <consortium name="The Broad Institute Genome Sequencing Center for Infectious Disease"/>
            <person name="Wu L."/>
            <person name="Ma J."/>
        </authorList>
    </citation>
    <scope>NUCLEOTIDE SEQUENCE [LARGE SCALE GENOMIC DNA]</scope>
    <source>
        <strain evidence="3">NBRC 102122</strain>
    </source>
</reference>
<feature type="region of interest" description="Disordered" evidence="1">
    <location>
        <begin position="1"/>
        <end position="99"/>
    </location>
</feature>
<accession>A0ABQ5ZMX5</accession>
<evidence type="ECO:0000313" key="3">
    <source>
        <dbReference type="Proteomes" id="UP001156702"/>
    </source>
</evidence>
<dbReference type="Proteomes" id="UP001156702">
    <property type="component" value="Unassembled WGS sequence"/>
</dbReference>
<feature type="compositionally biased region" description="Basic and acidic residues" evidence="1">
    <location>
        <begin position="34"/>
        <end position="83"/>
    </location>
</feature>
<organism evidence="2 3">
    <name type="scientific">Shinella yambaruensis</name>
    <dbReference type="NCBI Taxonomy" id="415996"/>
    <lineage>
        <taxon>Bacteria</taxon>
        <taxon>Pseudomonadati</taxon>
        <taxon>Pseudomonadota</taxon>
        <taxon>Alphaproteobacteria</taxon>
        <taxon>Hyphomicrobiales</taxon>
        <taxon>Rhizobiaceae</taxon>
        <taxon>Shinella</taxon>
    </lineage>
</organism>
<keyword evidence="3" id="KW-1185">Reference proteome</keyword>
<comment type="caution">
    <text evidence="2">The sequence shown here is derived from an EMBL/GenBank/DDBJ whole genome shotgun (WGS) entry which is preliminary data.</text>
</comment>
<name>A0ABQ5ZMX5_9HYPH</name>
<protein>
    <submittedName>
        <fullName evidence="2">Uncharacterized protein</fullName>
    </submittedName>
</protein>
<sequence>MTIGKPQSGAPGTTEQSPRWEGPEATRPRGYLPAKDDPDRDRDAHGENNADPSREKLRDAGKTRDDPPDDAAKTEEERIERKQATNPALMPIGDPSGAA</sequence>
<proteinExistence type="predicted"/>
<evidence type="ECO:0000313" key="2">
    <source>
        <dbReference type="EMBL" id="GLR54205.1"/>
    </source>
</evidence>